<reference evidence="3" key="1">
    <citation type="submission" date="2021-09" db="EMBL/GenBank/DDBJ databases">
        <title>Fulvivirga sp. isolated from coastal sediment.</title>
        <authorList>
            <person name="Yu H."/>
        </authorList>
    </citation>
    <scope>NUCLEOTIDE SEQUENCE</scope>
    <source>
        <strain evidence="3">1062</strain>
    </source>
</reference>
<evidence type="ECO:0000313" key="4">
    <source>
        <dbReference type="Proteomes" id="UP001139409"/>
    </source>
</evidence>
<dbReference type="EMBL" id="JAIXNE010000008">
    <property type="protein sequence ID" value="MCA6079051.1"/>
    <property type="molecule type" value="Genomic_DNA"/>
</dbReference>
<dbReference type="InterPro" id="IPR025665">
    <property type="entry name" value="Beta-barrel_OMP_2"/>
</dbReference>
<evidence type="ECO:0000256" key="1">
    <source>
        <dbReference type="SAM" id="SignalP"/>
    </source>
</evidence>
<protein>
    <submittedName>
        <fullName evidence="3">PorT family protein</fullName>
    </submittedName>
</protein>
<dbReference type="Pfam" id="PF13568">
    <property type="entry name" value="OMP_b-brl_2"/>
    <property type="match status" value="1"/>
</dbReference>
<proteinExistence type="predicted"/>
<keyword evidence="1" id="KW-0732">Signal</keyword>
<comment type="caution">
    <text evidence="3">The sequence shown here is derived from an EMBL/GenBank/DDBJ whole genome shotgun (WGS) entry which is preliminary data.</text>
</comment>
<dbReference type="RefSeq" id="WP_225699912.1">
    <property type="nucleotide sequence ID" value="NZ_JAIXNE010000008.1"/>
</dbReference>
<accession>A0A9X1L395</accession>
<feature type="domain" description="Outer membrane protein beta-barrel" evidence="2">
    <location>
        <begin position="40"/>
        <end position="209"/>
    </location>
</feature>
<feature type="chain" id="PRO_5040939357" evidence="1">
    <location>
        <begin position="22"/>
        <end position="243"/>
    </location>
</feature>
<feature type="signal peptide" evidence="1">
    <location>
        <begin position="1"/>
        <end position="21"/>
    </location>
</feature>
<evidence type="ECO:0000313" key="3">
    <source>
        <dbReference type="EMBL" id="MCA6079051.1"/>
    </source>
</evidence>
<keyword evidence="4" id="KW-1185">Reference proteome</keyword>
<organism evidence="3 4">
    <name type="scientific">Fulvivirga sedimenti</name>
    <dbReference type="NCBI Taxonomy" id="2879465"/>
    <lineage>
        <taxon>Bacteria</taxon>
        <taxon>Pseudomonadati</taxon>
        <taxon>Bacteroidota</taxon>
        <taxon>Cytophagia</taxon>
        <taxon>Cytophagales</taxon>
        <taxon>Fulvivirgaceae</taxon>
        <taxon>Fulvivirga</taxon>
    </lineage>
</organism>
<dbReference type="Proteomes" id="UP001139409">
    <property type="component" value="Unassembled WGS sequence"/>
</dbReference>
<gene>
    <name evidence="3" type="ORF">LDX50_29530</name>
</gene>
<name>A0A9X1L395_9BACT</name>
<evidence type="ECO:0000259" key="2">
    <source>
        <dbReference type="Pfam" id="PF13568"/>
    </source>
</evidence>
<sequence length="243" mass="27181">MKNLKSLAVAILILLSGISFKAQSQAALLVLVFGDKAATENFHFSIDGGLNFVGMTNLVGKTQVMANFGLGTHIRLNDRWTLAPEFKPLSGRGERRIEPFVDIPEDIADEVTSAESSVRLKYLDIPVLIRYKASEHWYFAAGPQISFRTGAEALTYVTLDSGREIELNDPIKDITEWYDFSFPVEVGYNFAQNKHLGGIDIRLRFAPGFVTVYDAQGSQLKNNVTQFIISFPFLKKQVIEIIE</sequence>
<dbReference type="AlphaFoldDB" id="A0A9X1L395"/>